<accession>A0A2D4HYA5</accession>
<dbReference type="EMBL" id="IACK01065539">
    <property type="protein sequence ID" value="LAA76961.1"/>
    <property type="molecule type" value="Transcribed_RNA"/>
</dbReference>
<name>A0A2D4HYA5_MICLE</name>
<proteinExistence type="predicted"/>
<protein>
    <submittedName>
        <fullName evidence="1">Uncharacterized protein</fullName>
    </submittedName>
</protein>
<evidence type="ECO:0000313" key="1">
    <source>
        <dbReference type="EMBL" id="LAA76961.1"/>
    </source>
</evidence>
<organism evidence="1">
    <name type="scientific">Micrurus lemniscatus lemniscatus</name>
    <dbReference type="NCBI Taxonomy" id="129467"/>
    <lineage>
        <taxon>Eukaryota</taxon>
        <taxon>Metazoa</taxon>
        <taxon>Chordata</taxon>
        <taxon>Craniata</taxon>
        <taxon>Vertebrata</taxon>
        <taxon>Euteleostomi</taxon>
        <taxon>Lepidosauria</taxon>
        <taxon>Squamata</taxon>
        <taxon>Bifurcata</taxon>
        <taxon>Unidentata</taxon>
        <taxon>Episquamata</taxon>
        <taxon>Toxicofera</taxon>
        <taxon>Serpentes</taxon>
        <taxon>Colubroidea</taxon>
        <taxon>Elapidae</taxon>
        <taxon>Elapinae</taxon>
        <taxon>Micrurus</taxon>
    </lineage>
</organism>
<reference evidence="1" key="1">
    <citation type="submission" date="2017-07" db="EMBL/GenBank/DDBJ databases">
        <authorList>
            <person name="Mikheyev A."/>
            <person name="Grau M."/>
        </authorList>
    </citation>
    <scope>NUCLEOTIDE SEQUENCE</scope>
    <source>
        <tissue evidence="1">Venom_gland</tissue>
    </source>
</reference>
<sequence length="134" mass="14645">MVVCDNQATCLSSYLFPRQGGAIQHPYLFPKSAHCPPLFTFYLLCAYADLEQAPAVLPPHSSLTPKAATFLVGKCWKVLALSLCPTLSIHQSLPQAPKLAQVLLPTSSSSESDGPQHTVRSYHLNRKVTSINRL</sequence>
<reference evidence="1" key="2">
    <citation type="submission" date="2017-11" db="EMBL/GenBank/DDBJ databases">
        <title>Coralsnake Venomics: Analyses of Venom Gland Transcriptomes and Proteomes of Six Brazilian Taxa.</title>
        <authorList>
            <person name="Aird S.D."/>
            <person name="Jorge da Silva N."/>
            <person name="Qiu L."/>
            <person name="Villar-Briones A."/>
            <person name="Aparecida-Saddi V."/>
            <person name="Campos-Telles M.P."/>
            <person name="Grau M."/>
            <person name="Mikheyev A.S."/>
        </authorList>
    </citation>
    <scope>NUCLEOTIDE SEQUENCE</scope>
    <source>
        <tissue evidence="1">Venom_gland</tissue>
    </source>
</reference>
<dbReference type="AlphaFoldDB" id="A0A2D4HYA5"/>